<evidence type="ECO:0000256" key="1">
    <source>
        <dbReference type="SAM" id="Phobius"/>
    </source>
</evidence>
<name>A0ABV7MB95_9PROT</name>
<proteinExistence type="predicted"/>
<protein>
    <submittedName>
        <fullName evidence="2">Uncharacterized protein</fullName>
    </submittedName>
</protein>
<evidence type="ECO:0000313" key="2">
    <source>
        <dbReference type="EMBL" id="MFC3302709.1"/>
    </source>
</evidence>
<keyword evidence="1" id="KW-1133">Transmembrane helix</keyword>
<keyword evidence="1" id="KW-0812">Transmembrane</keyword>
<reference evidence="3" key="1">
    <citation type="journal article" date="2019" name="Int. J. Syst. Evol. Microbiol.">
        <title>The Global Catalogue of Microorganisms (GCM) 10K type strain sequencing project: providing services to taxonomists for standard genome sequencing and annotation.</title>
        <authorList>
            <consortium name="The Broad Institute Genomics Platform"/>
            <consortium name="The Broad Institute Genome Sequencing Center for Infectious Disease"/>
            <person name="Wu L."/>
            <person name="Ma J."/>
        </authorList>
    </citation>
    <scope>NUCLEOTIDE SEQUENCE [LARGE SCALE GENOMIC DNA]</scope>
    <source>
        <strain evidence="3">KCTC 22245</strain>
    </source>
</reference>
<accession>A0ABV7MB95</accession>
<feature type="transmembrane region" description="Helical" evidence="1">
    <location>
        <begin position="30"/>
        <end position="50"/>
    </location>
</feature>
<dbReference type="RefSeq" id="WP_189571335.1">
    <property type="nucleotide sequence ID" value="NZ_BMXU01000001.1"/>
</dbReference>
<organism evidence="2 3">
    <name type="scientific">Parvularcula lutaonensis</name>
    <dbReference type="NCBI Taxonomy" id="491923"/>
    <lineage>
        <taxon>Bacteria</taxon>
        <taxon>Pseudomonadati</taxon>
        <taxon>Pseudomonadota</taxon>
        <taxon>Alphaproteobacteria</taxon>
        <taxon>Parvularculales</taxon>
        <taxon>Parvularculaceae</taxon>
        <taxon>Parvularcula</taxon>
    </lineage>
</organism>
<sequence>MNRPFFDFVFSFQGLATLIFLMVVAEYWAWFLVGFGLLLTVLVAHFFRGGTAPIDPDRKKIKESPNSYWTAEQKRAFWARKEAERRRAMAASAPLDPPR</sequence>
<comment type="caution">
    <text evidence="2">The sequence shown here is derived from an EMBL/GenBank/DDBJ whole genome shotgun (WGS) entry which is preliminary data.</text>
</comment>
<dbReference type="Proteomes" id="UP001595607">
    <property type="component" value="Unassembled WGS sequence"/>
</dbReference>
<keyword evidence="3" id="KW-1185">Reference proteome</keyword>
<keyword evidence="1" id="KW-0472">Membrane</keyword>
<dbReference type="EMBL" id="JBHRVA010000002">
    <property type="protein sequence ID" value="MFC3302709.1"/>
    <property type="molecule type" value="Genomic_DNA"/>
</dbReference>
<gene>
    <name evidence="2" type="ORF">ACFONP_08185</name>
</gene>
<feature type="transmembrane region" description="Helical" evidence="1">
    <location>
        <begin position="5"/>
        <end position="24"/>
    </location>
</feature>
<evidence type="ECO:0000313" key="3">
    <source>
        <dbReference type="Proteomes" id="UP001595607"/>
    </source>
</evidence>